<feature type="transmembrane region" description="Helical" evidence="1">
    <location>
        <begin position="92"/>
        <end position="114"/>
    </location>
</feature>
<keyword evidence="1" id="KW-1133">Transmembrane helix</keyword>
<sequence>MPVQPRVESLTQASLRTTADLLQVQGAFVTEEANIRMLRVHYETSDDAIYLVKATLGCTILLAVVVLIFTLVTSDITQLFQGPLVFSTLLSYRTIFSILILVWYLAYLLFAHLIHTNFDSPSERWRPDDVTGELHLWETEPQRSVDPSDRWRLCAPPTPIPDAHHALLCLAVPDPDAAPAMDTFKSAL</sequence>
<gene>
    <name evidence="2" type="ORF">H4R34_000065</name>
</gene>
<evidence type="ECO:0000313" key="2">
    <source>
        <dbReference type="EMBL" id="KAJ1985411.1"/>
    </source>
</evidence>
<dbReference type="AlphaFoldDB" id="A0A9W8EF30"/>
<feature type="transmembrane region" description="Helical" evidence="1">
    <location>
        <begin position="48"/>
        <end position="72"/>
    </location>
</feature>
<dbReference type="EMBL" id="JANBQB010000001">
    <property type="protein sequence ID" value="KAJ1985411.1"/>
    <property type="molecule type" value="Genomic_DNA"/>
</dbReference>
<dbReference type="Proteomes" id="UP001151582">
    <property type="component" value="Unassembled WGS sequence"/>
</dbReference>
<keyword evidence="1" id="KW-0472">Membrane</keyword>
<keyword evidence="3" id="KW-1185">Reference proteome</keyword>
<accession>A0A9W8EF30</accession>
<evidence type="ECO:0000256" key="1">
    <source>
        <dbReference type="SAM" id="Phobius"/>
    </source>
</evidence>
<proteinExistence type="predicted"/>
<dbReference type="OrthoDB" id="5579857at2759"/>
<reference evidence="2" key="1">
    <citation type="submission" date="2022-07" db="EMBL/GenBank/DDBJ databases">
        <title>Phylogenomic reconstructions and comparative analyses of Kickxellomycotina fungi.</title>
        <authorList>
            <person name="Reynolds N.K."/>
            <person name="Stajich J.E."/>
            <person name="Barry K."/>
            <person name="Grigoriev I.V."/>
            <person name="Crous P."/>
            <person name="Smith M.E."/>
        </authorList>
    </citation>
    <scope>NUCLEOTIDE SEQUENCE</scope>
    <source>
        <strain evidence="2">RSA 567</strain>
    </source>
</reference>
<name>A0A9W8EF30_9FUNG</name>
<protein>
    <submittedName>
        <fullName evidence="2">Uncharacterized protein</fullName>
    </submittedName>
</protein>
<evidence type="ECO:0000313" key="3">
    <source>
        <dbReference type="Proteomes" id="UP001151582"/>
    </source>
</evidence>
<organism evidence="2 3">
    <name type="scientific">Dimargaris verticillata</name>
    <dbReference type="NCBI Taxonomy" id="2761393"/>
    <lineage>
        <taxon>Eukaryota</taxon>
        <taxon>Fungi</taxon>
        <taxon>Fungi incertae sedis</taxon>
        <taxon>Zoopagomycota</taxon>
        <taxon>Kickxellomycotina</taxon>
        <taxon>Dimargaritomycetes</taxon>
        <taxon>Dimargaritales</taxon>
        <taxon>Dimargaritaceae</taxon>
        <taxon>Dimargaris</taxon>
    </lineage>
</organism>
<comment type="caution">
    <text evidence="2">The sequence shown here is derived from an EMBL/GenBank/DDBJ whole genome shotgun (WGS) entry which is preliminary data.</text>
</comment>
<keyword evidence="1" id="KW-0812">Transmembrane</keyword>